<dbReference type="InterPro" id="IPR045595">
    <property type="entry name" value="SufBD_N"/>
</dbReference>
<feature type="domain" description="SUF system FeS cluster assembly SufBD N-terminal" evidence="3">
    <location>
        <begin position="140"/>
        <end position="200"/>
    </location>
</feature>
<dbReference type="NCBIfam" id="TIGR01980">
    <property type="entry name" value="sufB"/>
    <property type="match status" value="1"/>
</dbReference>
<evidence type="ECO:0000313" key="5">
    <source>
        <dbReference type="Proteomes" id="UP000235803"/>
    </source>
</evidence>
<evidence type="ECO:0000259" key="3">
    <source>
        <dbReference type="Pfam" id="PF19295"/>
    </source>
</evidence>
<evidence type="ECO:0000313" key="4">
    <source>
        <dbReference type="EMBL" id="PMR75342.1"/>
    </source>
</evidence>
<dbReference type="PANTHER" id="PTHR30508">
    <property type="entry name" value="FES CLUSTER ASSEMBLY PROTEIN SUF"/>
    <property type="match status" value="1"/>
</dbReference>
<dbReference type="InterPro" id="IPR055346">
    <property type="entry name" value="Fe-S_cluster_assembly_SufBD"/>
</dbReference>
<dbReference type="SUPFAM" id="SSF101960">
    <property type="entry name" value="Stabilizer of iron transporter SufD"/>
    <property type="match status" value="1"/>
</dbReference>
<sequence>MASQEMEQLVRREYTQGFVTDIESDTVPPGLDESTIAFISQKKGEPEWMLEWRLKAYHQWLKMTPPSWAHLKYPPIDYQAISYYSAPKRPEDRPQSLDEVDPKLLETYEKLGIPLHERAALAGVAVDAVFDSVSVTTTFKEKLHEAGVIFCPISEAIRDYPELIKQYLGTVVPVADNYFAALNSAVFTDGSFVFVPEGVTCPMELSTYFRINAANTGQFERTLIICESRAQVSYLEGCTAPMRDENQLHAAVVELVALEDAYIKYSTVQNWYPGDEEGRGGIYNFVTKRGDCRGDRSRISWTQVETGSAITWKYPSCVLRGKDSIGEFYSVAVTNGRQQADTGTKMIHIGEGTRSYIVSKGISAGKSDQSYRGLVKIGPRAKGARNFTQCDSLLIGDKCGAHTFPYQEIGNSTATVEHEATTSKIGEDQLFYCQSRGISEEDAVSMIVNGFCKDVFQELPMEFAVEAEALLNVTLEGAVG</sequence>
<dbReference type="EMBL" id="PNRF01000020">
    <property type="protein sequence ID" value="PMR75342.1"/>
    <property type="molecule type" value="Genomic_DNA"/>
</dbReference>
<dbReference type="InterPro" id="IPR000825">
    <property type="entry name" value="SUF_FeS_clus_asmbl_SufBD_core"/>
</dbReference>
<dbReference type="RefSeq" id="WP_102653356.1">
    <property type="nucleotide sequence ID" value="NZ_PNRF01000020.1"/>
</dbReference>
<proteinExistence type="inferred from homology"/>
<dbReference type="PANTHER" id="PTHR30508:SF1">
    <property type="entry name" value="UPF0051 PROTEIN ABCI8, CHLOROPLASTIC-RELATED"/>
    <property type="match status" value="1"/>
</dbReference>
<keyword evidence="5" id="KW-1185">Reference proteome</keyword>
<dbReference type="InterPro" id="IPR010231">
    <property type="entry name" value="SUF_FeS_clus_asmbl_SufB"/>
</dbReference>
<name>A0A2N7U4I0_9GAMM</name>
<organism evidence="4 5">
    <name type="scientific">Billgrantia endophytica</name>
    <dbReference type="NCBI Taxonomy" id="2033802"/>
    <lineage>
        <taxon>Bacteria</taxon>
        <taxon>Pseudomonadati</taxon>
        <taxon>Pseudomonadota</taxon>
        <taxon>Gammaproteobacteria</taxon>
        <taxon>Oceanospirillales</taxon>
        <taxon>Halomonadaceae</taxon>
        <taxon>Billgrantia</taxon>
    </lineage>
</organism>
<protein>
    <submittedName>
        <fullName evidence="4">Fe-S cluster assembly protein SufB</fullName>
    </submittedName>
</protein>
<reference evidence="4 5" key="1">
    <citation type="submission" date="2018-01" db="EMBL/GenBank/DDBJ databases">
        <title>Halomonas endophytica sp. nov., isolated from storage liquid in the stems of Populus euphratica.</title>
        <authorList>
            <person name="Chen C."/>
        </authorList>
    </citation>
    <scope>NUCLEOTIDE SEQUENCE [LARGE SCALE GENOMIC DNA]</scope>
    <source>
        <strain evidence="4 5">MC28</strain>
    </source>
</reference>
<feature type="domain" description="SUF system FeS cluster assembly SufBD core" evidence="2">
    <location>
        <begin position="209"/>
        <end position="451"/>
    </location>
</feature>
<comment type="caution">
    <text evidence="4">The sequence shown here is derived from an EMBL/GenBank/DDBJ whole genome shotgun (WGS) entry which is preliminary data.</text>
</comment>
<dbReference type="NCBIfam" id="NF008773">
    <property type="entry name" value="PRK11814.1"/>
    <property type="match status" value="1"/>
</dbReference>
<comment type="similarity">
    <text evidence="1">Belongs to the iron-sulfur cluster assembly SufBD family.</text>
</comment>
<evidence type="ECO:0000256" key="1">
    <source>
        <dbReference type="ARBA" id="ARBA00043967"/>
    </source>
</evidence>
<dbReference type="InterPro" id="IPR037284">
    <property type="entry name" value="SUF_FeS_clus_asmbl_SufBD_sf"/>
</dbReference>
<evidence type="ECO:0000259" key="2">
    <source>
        <dbReference type="Pfam" id="PF01458"/>
    </source>
</evidence>
<gene>
    <name evidence="4" type="ORF">C1H69_10500</name>
</gene>
<dbReference type="OrthoDB" id="9803529at2"/>
<dbReference type="Proteomes" id="UP000235803">
    <property type="component" value="Unassembled WGS sequence"/>
</dbReference>
<dbReference type="Pfam" id="PF01458">
    <property type="entry name" value="SUFBD_core"/>
    <property type="match status" value="1"/>
</dbReference>
<dbReference type="GO" id="GO:0016226">
    <property type="term" value="P:iron-sulfur cluster assembly"/>
    <property type="evidence" value="ECO:0007669"/>
    <property type="project" value="InterPro"/>
</dbReference>
<dbReference type="AlphaFoldDB" id="A0A2N7U4I0"/>
<accession>A0A2N7U4I0</accession>
<dbReference type="Pfam" id="PF19295">
    <property type="entry name" value="SufBD_N"/>
    <property type="match status" value="1"/>
</dbReference>